<keyword evidence="2" id="KW-1185">Reference proteome</keyword>
<proteinExistence type="predicted"/>
<reference evidence="1 2" key="1">
    <citation type="journal article" date="2009" name="Nature">
        <title>Evolution of pathogenicity and sexual reproduction in eight Candida genomes.</title>
        <authorList>
            <person name="Butler G."/>
            <person name="Rasmussen M.D."/>
            <person name="Lin M.F."/>
            <person name="Santos M.A."/>
            <person name="Sakthikumar S."/>
            <person name="Munro C.A."/>
            <person name="Rheinbay E."/>
            <person name="Grabherr M."/>
            <person name="Forche A."/>
            <person name="Reedy J.L."/>
            <person name="Agrafioti I."/>
            <person name="Arnaud M.B."/>
            <person name="Bates S."/>
            <person name="Brown A.J."/>
            <person name="Brunke S."/>
            <person name="Costanzo M.C."/>
            <person name="Fitzpatrick D.A."/>
            <person name="de Groot P.W."/>
            <person name="Harris D."/>
            <person name="Hoyer L.L."/>
            <person name="Hube B."/>
            <person name="Klis F.M."/>
            <person name="Kodira C."/>
            <person name="Lennard N."/>
            <person name="Logue M.E."/>
            <person name="Martin R."/>
            <person name="Neiman A.M."/>
            <person name="Nikolaou E."/>
            <person name="Quail M.A."/>
            <person name="Quinn J."/>
            <person name="Santos M.C."/>
            <person name="Schmitzberger F.F."/>
            <person name="Sherlock G."/>
            <person name="Shah P."/>
            <person name="Silverstein K.A."/>
            <person name="Skrzypek M.S."/>
            <person name="Soll D."/>
            <person name="Staggs R."/>
            <person name="Stansfield I."/>
            <person name="Stumpf M.P."/>
            <person name="Sudbery P.E."/>
            <person name="Srikantha T."/>
            <person name="Zeng Q."/>
            <person name="Berman J."/>
            <person name="Berriman M."/>
            <person name="Heitman J."/>
            <person name="Gow N.A."/>
            <person name="Lorenz M.C."/>
            <person name="Birren B.W."/>
            <person name="Kellis M."/>
            <person name="Cuomo C.A."/>
        </authorList>
    </citation>
    <scope>NUCLEOTIDE SEQUENCE [LARGE SCALE GENOMIC DNA]</scope>
    <source>
        <strain evidence="2">ATCC MYA-3404 / T1</strain>
    </source>
</reference>
<dbReference type="Proteomes" id="UP000002037">
    <property type="component" value="Unassembled WGS sequence"/>
</dbReference>
<dbReference type="EMBL" id="GG692405">
    <property type="protein sequence ID" value="EER30276.1"/>
    <property type="molecule type" value="Genomic_DNA"/>
</dbReference>
<dbReference type="PANTHER" id="PTHR37331:SF1">
    <property type="entry name" value="YALI0F11671P"/>
    <property type="match status" value="1"/>
</dbReference>
<dbReference type="RefSeq" id="XP_002546582.1">
    <property type="nucleotide sequence ID" value="XM_002546536.1"/>
</dbReference>
<dbReference type="HOGENOM" id="CLU_132731_0_0_1"/>
<dbReference type="VEuPathDB" id="FungiDB:CTRG_06060"/>
<name>C5MJ17_CANTT</name>
<organism evidence="1 2">
    <name type="scientific">Candida tropicalis (strain ATCC MYA-3404 / T1)</name>
    <name type="common">Yeast</name>
    <dbReference type="NCBI Taxonomy" id="294747"/>
    <lineage>
        <taxon>Eukaryota</taxon>
        <taxon>Fungi</taxon>
        <taxon>Dikarya</taxon>
        <taxon>Ascomycota</taxon>
        <taxon>Saccharomycotina</taxon>
        <taxon>Pichiomycetes</taxon>
        <taxon>Debaryomycetaceae</taxon>
        <taxon>Candida/Lodderomyces clade</taxon>
        <taxon>Candida</taxon>
    </lineage>
</organism>
<gene>
    <name evidence="1" type="ORF">CTRG_06060</name>
</gene>
<dbReference type="GeneID" id="8298709"/>
<evidence type="ECO:0000313" key="2">
    <source>
        <dbReference type="Proteomes" id="UP000002037"/>
    </source>
</evidence>
<dbReference type="OrthoDB" id="5397701at2759"/>
<evidence type="ECO:0000313" key="1">
    <source>
        <dbReference type="EMBL" id="EER30276.1"/>
    </source>
</evidence>
<protein>
    <submittedName>
        <fullName evidence="1">Uncharacterized protein</fullName>
    </submittedName>
</protein>
<dbReference type="STRING" id="294747.C5MJ17"/>
<sequence length="177" mass="20556">MIRTLLQHQRFPIRLHARSLSQYTRNPQIFIHELGPGNYKFSLSKSPDALDMGISSSTNPTPANFSIRDEFKQLLNDTMKNQIHDDFTFIMEASTNANSFMPIYDMREIPRYGRIPYIEDVFGYVMVNDKGQLIPDTYQENDMYTMCSGKTGLPKFSEFMYLTLQEKCEARKSDPVL</sequence>
<dbReference type="KEGG" id="ctp:CTRG_06060"/>
<dbReference type="eggNOG" id="ENOG502S8MB">
    <property type="taxonomic scope" value="Eukaryota"/>
</dbReference>
<dbReference type="PANTHER" id="PTHR37331">
    <property type="entry name" value="YALI0F11671P"/>
    <property type="match status" value="1"/>
</dbReference>
<accession>C5MJ17</accession>
<dbReference type="AlphaFoldDB" id="C5MJ17"/>